<evidence type="ECO:0000313" key="3">
    <source>
        <dbReference type="Proteomes" id="UP000326759"/>
    </source>
</evidence>
<dbReference type="Proteomes" id="UP000326759">
    <property type="component" value="Unassembled WGS sequence"/>
</dbReference>
<protein>
    <submittedName>
        <fullName evidence="2">Uncharacterized protein</fullName>
    </submittedName>
</protein>
<dbReference type="PANTHER" id="PTHR13318">
    <property type="entry name" value="PARTNER OF PAIRED, ISOFORM B-RELATED"/>
    <property type="match status" value="1"/>
</dbReference>
<name>A0A5N5SLV2_9CRUS</name>
<dbReference type="SUPFAM" id="SSF52047">
    <property type="entry name" value="RNI-like"/>
    <property type="match status" value="2"/>
</dbReference>
<feature type="compositionally biased region" description="Polar residues" evidence="1">
    <location>
        <begin position="345"/>
        <end position="354"/>
    </location>
</feature>
<organism evidence="2 3">
    <name type="scientific">Armadillidium nasatum</name>
    <dbReference type="NCBI Taxonomy" id="96803"/>
    <lineage>
        <taxon>Eukaryota</taxon>
        <taxon>Metazoa</taxon>
        <taxon>Ecdysozoa</taxon>
        <taxon>Arthropoda</taxon>
        <taxon>Crustacea</taxon>
        <taxon>Multicrustacea</taxon>
        <taxon>Malacostraca</taxon>
        <taxon>Eumalacostraca</taxon>
        <taxon>Peracarida</taxon>
        <taxon>Isopoda</taxon>
        <taxon>Oniscidea</taxon>
        <taxon>Crinocheta</taxon>
        <taxon>Armadillidiidae</taxon>
        <taxon>Armadillidium</taxon>
    </lineage>
</organism>
<feature type="region of interest" description="Disordered" evidence="1">
    <location>
        <begin position="85"/>
        <end position="121"/>
    </location>
</feature>
<dbReference type="EMBL" id="SEYY01023125">
    <property type="protein sequence ID" value="KAB7495075.1"/>
    <property type="molecule type" value="Genomic_DNA"/>
</dbReference>
<proteinExistence type="predicted"/>
<dbReference type="GO" id="GO:0031146">
    <property type="term" value="P:SCF-dependent proteasomal ubiquitin-dependent protein catabolic process"/>
    <property type="evidence" value="ECO:0007669"/>
    <property type="project" value="TreeGrafter"/>
</dbReference>
<dbReference type="PANTHER" id="PTHR13318:SF247">
    <property type="entry name" value="GH16156P"/>
    <property type="match status" value="1"/>
</dbReference>
<reference evidence="2 3" key="1">
    <citation type="journal article" date="2019" name="PLoS Biol.">
        <title>Sex chromosomes control vertical transmission of feminizing Wolbachia symbionts in an isopod.</title>
        <authorList>
            <person name="Becking T."/>
            <person name="Chebbi M.A."/>
            <person name="Giraud I."/>
            <person name="Moumen B."/>
            <person name="Laverre T."/>
            <person name="Caubet Y."/>
            <person name="Peccoud J."/>
            <person name="Gilbert C."/>
            <person name="Cordaux R."/>
        </authorList>
    </citation>
    <scope>NUCLEOTIDE SEQUENCE [LARGE SCALE GENOMIC DNA]</scope>
    <source>
        <strain evidence="2">ANa2</strain>
        <tissue evidence="2">Whole body excluding digestive tract and cuticle</tissue>
    </source>
</reference>
<feature type="compositionally biased region" description="Polar residues" evidence="1">
    <location>
        <begin position="364"/>
        <end position="375"/>
    </location>
</feature>
<dbReference type="Gene3D" id="3.80.10.10">
    <property type="entry name" value="Ribonuclease Inhibitor"/>
    <property type="match status" value="2"/>
</dbReference>
<dbReference type="OrthoDB" id="16120at2759"/>
<sequence>MPPQKCAKSLTELCIDSLTKFIVRSLDPQYLFKLKKYKPDYDGRSKFHVNIRSIRKISNILRETNRHQLNKNDVHKCQKSKDPKEKCEKFDSSATSSVDMPSNCSNPHTQTTPLSPESSSLSDQVEESEDLSLSELLFAAILPELNLLYVKSTAKSVNQDMRKLIKLLVPLFVNYSLKVLNFGAFKMFTEASMFQLLYNRLSKATSLEKLIFDRSCYWRAESILEISKMLKGLSTLHTLHIHYICQPDMLQGLAESCPQLRELSLKGSKDITDNEVPLLSKFKLIETLDITGTTITGRGCRTLVLEMPLLTWLTHCPFNCNSDTLIFESRAQLFTYIKDQLHKQTPSISSSGNSVDVPKEVVTDSESLPDNNNDSDLSKENNFEIKEKEKNLSLKLKFFWLFNSTTEEVFLTHLCPKLEHLRLDFVLQDLPELPDMEAITHLSCLSKLSLYAFDRCPIQLVTNVIEFSPQITTLHLHLGDEWFFVAPVVNVIAQNCRNLTHLKMEGDYKGHHSIEESDERLDFTIPPGGLSNLQEARLAGCVTDQRVLHLLEQAPNLEILNLDGELEWLHDDTFTDAVNRNLLLKLKELWFNVSAGVTLGCVRHLLQSKNELERIGRLCLVSSSTKEGYTSLLQYIRKHNLLTELIWVTDQRDFTLDDSETSNSS</sequence>
<gene>
    <name evidence="2" type="ORF">Anas_09059</name>
</gene>
<feature type="compositionally biased region" description="Low complexity" evidence="1">
    <location>
        <begin position="111"/>
        <end position="121"/>
    </location>
</feature>
<accession>A0A5N5SLV2</accession>
<comment type="caution">
    <text evidence="2">The sequence shown here is derived from an EMBL/GenBank/DDBJ whole genome shotgun (WGS) entry which is preliminary data.</text>
</comment>
<keyword evidence="3" id="KW-1185">Reference proteome</keyword>
<feature type="region of interest" description="Disordered" evidence="1">
    <location>
        <begin position="345"/>
        <end position="380"/>
    </location>
</feature>
<dbReference type="GO" id="GO:0019005">
    <property type="term" value="C:SCF ubiquitin ligase complex"/>
    <property type="evidence" value="ECO:0007669"/>
    <property type="project" value="TreeGrafter"/>
</dbReference>
<dbReference type="InterPro" id="IPR032675">
    <property type="entry name" value="LRR_dom_sf"/>
</dbReference>
<evidence type="ECO:0000313" key="2">
    <source>
        <dbReference type="EMBL" id="KAB7495075.1"/>
    </source>
</evidence>
<evidence type="ECO:0000256" key="1">
    <source>
        <dbReference type="SAM" id="MobiDB-lite"/>
    </source>
</evidence>
<dbReference type="AlphaFoldDB" id="A0A5N5SLV2"/>
<feature type="compositionally biased region" description="Polar residues" evidence="1">
    <location>
        <begin position="92"/>
        <end position="110"/>
    </location>
</feature>